<comment type="caution">
    <text evidence="2">The sequence shown here is derived from an EMBL/GenBank/DDBJ whole genome shotgun (WGS) entry which is preliminary data.</text>
</comment>
<organism evidence="2 3">
    <name type="scientific">Brachionus plicatilis</name>
    <name type="common">Marine rotifer</name>
    <name type="synonym">Brachionus muelleri</name>
    <dbReference type="NCBI Taxonomy" id="10195"/>
    <lineage>
        <taxon>Eukaryota</taxon>
        <taxon>Metazoa</taxon>
        <taxon>Spiralia</taxon>
        <taxon>Gnathifera</taxon>
        <taxon>Rotifera</taxon>
        <taxon>Eurotatoria</taxon>
        <taxon>Monogononta</taxon>
        <taxon>Pseudotrocha</taxon>
        <taxon>Ploima</taxon>
        <taxon>Brachionidae</taxon>
        <taxon>Brachionus</taxon>
    </lineage>
</organism>
<evidence type="ECO:0000313" key="3">
    <source>
        <dbReference type="Proteomes" id="UP000276133"/>
    </source>
</evidence>
<dbReference type="Proteomes" id="UP000276133">
    <property type="component" value="Unassembled WGS sequence"/>
</dbReference>
<reference evidence="2 3" key="1">
    <citation type="journal article" date="2018" name="Sci. Rep.">
        <title>Genomic signatures of local adaptation to the degree of environmental predictability in rotifers.</title>
        <authorList>
            <person name="Franch-Gras L."/>
            <person name="Hahn C."/>
            <person name="Garcia-Roger E.M."/>
            <person name="Carmona M.J."/>
            <person name="Serra M."/>
            <person name="Gomez A."/>
        </authorList>
    </citation>
    <scope>NUCLEOTIDE SEQUENCE [LARGE SCALE GENOMIC DNA]</scope>
    <source>
        <strain evidence="2">HYR1</strain>
    </source>
</reference>
<keyword evidence="1" id="KW-0812">Transmembrane</keyword>
<proteinExistence type="predicted"/>
<sequence>MDNFFSNPKLTQNSLSTLLGIKLQLITKKRFVITRIEVTNYITRHLYDILSNLIVFFLCMNHIFYLLLLFFARKFAMSLTLGFSQILIL</sequence>
<evidence type="ECO:0000256" key="1">
    <source>
        <dbReference type="SAM" id="Phobius"/>
    </source>
</evidence>
<evidence type="ECO:0000313" key="2">
    <source>
        <dbReference type="EMBL" id="RNA02900.1"/>
    </source>
</evidence>
<name>A0A3M7PV06_BRAPC</name>
<accession>A0A3M7PV06</accession>
<keyword evidence="1" id="KW-1133">Transmembrane helix</keyword>
<feature type="transmembrane region" description="Helical" evidence="1">
    <location>
        <begin position="49"/>
        <end position="71"/>
    </location>
</feature>
<keyword evidence="1" id="KW-0472">Membrane</keyword>
<gene>
    <name evidence="2" type="ORF">BpHYR1_029153</name>
</gene>
<dbReference type="EMBL" id="REGN01008721">
    <property type="protein sequence ID" value="RNA02900.1"/>
    <property type="molecule type" value="Genomic_DNA"/>
</dbReference>
<protein>
    <submittedName>
        <fullName evidence="2">Uncharacterized protein</fullName>
    </submittedName>
</protein>
<dbReference type="AlphaFoldDB" id="A0A3M7PV06"/>
<keyword evidence="3" id="KW-1185">Reference proteome</keyword>